<evidence type="ECO:0000313" key="1">
    <source>
        <dbReference type="EMBL" id="ABW98158.1"/>
    </source>
</evidence>
<reference evidence="1 2" key="1">
    <citation type="journal article" date="2007" name="Proc. Natl. Acad. Sci. U.S.A.">
        <title>Nucleomorph genome of Hemiselmis andersenii reveals complete intron loss and compaction as a driver of protein structure and function.</title>
        <authorList>
            <person name="Lane C.E."/>
            <person name="van den Heuvel K."/>
            <person name="Kozera C."/>
            <person name="Curtis B.A."/>
            <person name="Parsons B.J."/>
            <person name="Bowman S."/>
            <person name="Archibald J.M."/>
        </authorList>
    </citation>
    <scope>NUCLEOTIDE SEQUENCE [LARGE SCALE GENOMIC DNA]</scope>
    <source>
        <strain evidence="1 2">CCMP644</strain>
    </source>
</reference>
<accession>A9BKI7</accession>
<dbReference type="EMBL" id="CP000882">
    <property type="protein sequence ID" value="ABW98158.1"/>
    <property type="molecule type" value="Genomic_DNA"/>
</dbReference>
<organism evidence="1 2">
    <name type="scientific">Hemiselmis andersenii</name>
    <name type="common">Cryptophyte alga</name>
    <dbReference type="NCBI Taxonomy" id="464988"/>
    <lineage>
        <taxon>Eukaryota</taxon>
        <taxon>Cryptophyceae</taxon>
        <taxon>Cryptomonadales</taxon>
        <taxon>Hemiselmidaceae</taxon>
        <taxon>Hemiselmis</taxon>
    </lineage>
</organism>
<keyword evidence="1" id="KW-0542">Nucleomorph</keyword>
<dbReference type="AlphaFoldDB" id="A9BKI7"/>
<name>A9BKI7_HEMAN</name>
<evidence type="ECO:0000313" key="2">
    <source>
        <dbReference type="Proteomes" id="UP000243127"/>
    </source>
</evidence>
<dbReference type="Proteomes" id="UP000243127">
    <property type="component" value="Nucleomorph 2"/>
</dbReference>
<gene>
    <name evidence="1" type="ORF">HAN_2g341</name>
</gene>
<sequence length="154" mass="18517">MTELEDFLIYNFSNQTINQEDLRNKSGIDIENDDRLKKKINFFSKIKFEKKKRKFLKVKFNYLKNKSDTLNLIKNAKNGIKIENFLDSYDNMKKDLINLVKISGRHRKLIIIKGKNDFHLTAFYFHPKTWIFVSHKTVNNWHNPKKINKKNQPI</sequence>
<dbReference type="RefSeq" id="XP_001712483.1">
    <property type="nucleotide sequence ID" value="XM_001712431.1"/>
</dbReference>
<protein>
    <submittedName>
        <fullName evidence="1">Uncharacterized protein</fullName>
    </submittedName>
</protein>
<proteinExistence type="predicted"/>
<geneLocation type="nucleomorph" evidence="1"/>
<dbReference type="GeneID" id="5739401"/>